<dbReference type="EMBL" id="FNUY01000019">
    <property type="protein sequence ID" value="SEG81930.1"/>
    <property type="molecule type" value="Genomic_DNA"/>
</dbReference>
<dbReference type="AlphaFoldDB" id="A0A1H6D9I1"/>
<proteinExistence type="predicted"/>
<keyword evidence="3" id="KW-0804">Transcription</keyword>
<feature type="region of interest" description="Disordered" evidence="4">
    <location>
        <begin position="250"/>
        <end position="274"/>
    </location>
</feature>
<gene>
    <name evidence="6" type="ORF">SAMN04488115_11941</name>
</gene>
<dbReference type="SUPFAM" id="SSF48008">
    <property type="entry name" value="GntR ligand-binding domain-like"/>
    <property type="match status" value="1"/>
</dbReference>
<dbReference type="RefSeq" id="WP_425290381.1">
    <property type="nucleotide sequence ID" value="NZ_FNUY01000019.1"/>
</dbReference>
<feature type="region of interest" description="Disordered" evidence="4">
    <location>
        <begin position="1"/>
        <end position="40"/>
    </location>
</feature>
<keyword evidence="2 6" id="KW-0238">DNA-binding</keyword>
<dbReference type="InterPro" id="IPR011711">
    <property type="entry name" value="GntR_C"/>
</dbReference>
<accession>A0A1H6D9I1</accession>
<evidence type="ECO:0000313" key="7">
    <source>
        <dbReference type="Proteomes" id="UP000236743"/>
    </source>
</evidence>
<dbReference type="Gene3D" id="1.20.120.530">
    <property type="entry name" value="GntR ligand-binding domain-like"/>
    <property type="match status" value="1"/>
</dbReference>
<dbReference type="Pfam" id="PF00392">
    <property type="entry name" value="GntR"/>
    <property type="match status" value="1"/>
</dbReference>
<dbReference type="SMART" id="SM00895">
    <property type="entry name" value="FCD"/>
    <property type="match status" value="1"/>
</dbReference>
<dbReference type="PANTHER" id="PTHR43537">
    <property type="entry name" value="TRANSCRIPTIONAL REGULATOR, GNTR FAMILY"/>
    <property type="match status" value="1"/>
</dbReference>
<dbReference type="Proteomes" id="UP000236743">
    <property type="component" value="Unassembled WGS sequence"/>
</dbReference>
<evidence type="ECO:0000256" key="1">
    <source>
        <dbReference type="ARBA" id="ARBA00023015"/>
    </source>
</evidence>
<organism evidence="6 7">
    <name type="scientific">Bosea lathyri</name>
    <dbReference type="NCBI Taxonomy" id="1036778"/>
    <lineage>
        <taxon>Bacteria</taxon>
        <taxon>Pseudomonadati</taxon>
        <taxon>Pseudomonadota</taxon>
        <taxon>Alphaproteobacteria</taxon>
        <taxon>Hyphomicrobiales</taxon>
        <taxon>Boseaceae</taxon>
        <taxon>Bosea</taxon>
    </lineage>
</organism>
<dbReference type="InterPro" id="IPR036390">
    <property type="entry name" value="WH_DNA-bd_sf"/>
</dbReference>
<dbReference type="Pfam" id="PF07729">
    <property type="entry name" value="FCD"/>
    <property type="match status" value="1"/>
</dbReference>
<dbReference type="SUPFAM" id="SSF46785">
    <property type="entry name" value="Winged helix' DNA-binding domain"/>
    <property type="match status" value="1"/>
</dbReference>
<keyword evidence="7" id="KW-1185">Reference proteome</keyword>
<dbReference type="PANTHER" id="PTHR43537:SF20">
    <property type="entry name" value="HTH-TYPE TRANSCRIPTIONAL REPRESSOR GLAR"/>
    <property type="match status" value="1"/>
</dbReference>
<evidence type="ECO:0000313" key="6">
    <source>
        <dbReference type="EMBL" id="SEG81930.1"/>
    </source>
</evidence>
<evidence type="ECO:0000256" key="3">
    <source>
        <dbReference type="ARBA" id="ARBA00023163"/>
    </source>
</evidence>
<protein>
    <submittedName>
        <fullName evidence="6">DNA-binding transcriptional regulator, GntR family</fullName>
    </submittedName>
</protein>
<evidence type="ECO:0000256" key="4">
    <source>
        <dbReference type="SAM" id="MobiDB-lite"/>
    </source>
</evidence>
<reference evidence="6 7" key="1">
    <citation type="submission" date="2016-10" db="EMBL/GenBank/DDBJ databases">
        <authorList>
            <person name="de Groot N.N."/>
        </authorList>
    </citation>
    <scope>NUCLEOTIDE SEQUENCE [LARGE SCALE GENOMIC DNA]</scope>
    <source>
        <strain evidence="6 7">DSM 26656</strain>
    </source>
</reference>
<evidence type="ECO:0000259" key="5">
    <source>
        <dbReference type="PROSITE" id="PS50949"/>
    </source>
</evidence>
<sequence length="274" mass="30540">MAKDDRTKASPSPSINGRPSTASATSPQGGTEEKEKHTISTRLVSRMREAILRGELAPGSKINLDKARKTFDVSLSPMREALARLTSVGLVELHDNRGYTVAPVSLSNLREITQLRAEFECLALDIAMQYGDLAWESAITRALHRLNRIHREASDTASLEAWEDAHRDFHLTLIQGCDMPILLNFCTTLHNLNDRYRRIFLTRTGGDANVEQEHNQIAQGAVARDRDYARDKLREHILRTGRNLQNALSDERAGAILAPGQPKRRRSAGARSDA</sequence>
<dbReference type="InterPro" id="IPR000524">
    <property type="entry name" value="Tscrpt_reg_HTH_GntR"/>
</dbReference>
<dbReference type="Gene3D" id="1.10.10.10">
    <property type="entry name" value="Winged helix-like DNA-binding domain superfamily/Winged helix DNA-binding domain"/>
    <property type="match status" value="1"/>
</dbReference>
<name>A0A1H6D9I1_9HYPH</name>
<evidence type="ECO:0000256" key="2">
    <source>
        <dbReference type="ARBA" id="ARBA00023125"/>
    </source>
</evidence>
<dbReference type="InterPro" id="IPR008920">
    <property type="entry name" value="TF_FadR/GntR_C"/>
</dbReference>
<feature type="domain" description="HTH gntR-type" evidence="5">
    <location>
        <begin position="37"/>
        <end position="104"/>
    </location>
</feature>
<dbReference type="GO" id="GO:0003700">
    <property type="term" value="F:DNA-binding transcription factor activity"/>
    <property type="evidence" value="ECO:0007669"/>
    <property type="project" value="InterPro"/>
</dbReference>
<dbReference type="InterPro" id="IPR036388">
    <property type="entry name" value="WH-like_DNA-bd_sf"/>
</dbReference>
<keyword evidence="1" id="KW-0805">Transcription regulation</keyword>
<dbReference type="GO" id="GO:0003677">
    <property type="term" value="F:DNA binding"/>
    <property type="evidence" value="ECO:0007669"/>
    <property type="project" value="UniProtKB-KW"/>
</dbReference>
<dbReference type="PROSITE" id="PS50949">
    <property type="entry name" value="HTH_GNTR"/>
    <property type="match status" value="1"/>
</dbReference>
<dbReference type="SMART" id="SM00345">
    <property type="entry name" value="HTH_GNTR"/>
    <property type="match status" value="1"/>
</dbReference>
<feature type="compositionally biased region" description="Polar residues" evidence="4">
    <location>
        <begin position="9"/>
        <end position="29"/>
    </location>
</feature>